<dbReference type="InterPro" id="IPR045234">
    <property type="entry name" value="Unkempt-like"/>
</dbReference>
<keyword evidence="3 5" id="KW-0862">Zinc</keyword>
<evidence type="ECO:0000313" key="7">
    <source>
        <dbReference type="EMBL" id="CAE8625040.1"/>
    </source>
</evidence>
<evidence type="ECO:0000256" key="1">
    <source>
        <dbReference type="ARBA" id="ARBA00022723"/>
    </source>
</evidence>
<sequence length="210" mass="23932">TAAMTNDFFMCKFKTLWCPIGVQHDWQTCVYAHNYQDARRHPGIGYGPRPCTYWKRKETSLEYAQRCPLGVQCPFSHGAKEQLYHPSYFKTVTCQESPKCPREKLCAFWHKKFQQRQRPTVDECDYKQPLGEGCLQALQSDFLNPPFKLLNNSLQAEPNGSQGQQHFLVNGFLDNGNTGLMDQSCLWTSQLCNYGSASPATPTTNADSDE</sequence>
<evidence type="ECO:0000256" key="5">
    <source>
        <dbReference type="PROSITE-ProRule" id="PRU00723"/>
    </source>
</evidence>
<dbReference type="PROSITE" id="PS50103">
    <property type="entry name" value="ZF_C3H1"/>
    <property type="match status" value="1"/>
</dbReference>
<dbReference type="PANTHER" id="PTHR14493">
    <property type="entry name" value="UNKEMPT FAMILY MEMBER"/>
    <property type="match status" value="1"/>
</dbReference>
<dbReference type="GO" id="GO:0008270">
    <property type="term" value="F:zinc ion binding"/>
    <property type="evidence" value="ECO:0007669"/>
    <property type="project" value="UniProtKB-KW"/>
</dbReference>
<feature type="non-terminal residue" evidence="7">
    <location>
        <position position="210"/>
    </location>
</feature>
<accession>A0A813GDV9</accession>
<evidence type="ECO:0000256" key="2">
    <source>
        <dbReference type="ARBA" id="ARBA00022771"/>
    </source>
</evidence>
<keyword evidence="1 5" id="KW-0479">Metal-binding</keyword>
<dbReference type="InterPro" id="IPR000571">
    <property type="entry name" value="Znf_CCCH"/>
</dbReference>
<gene>
    <name evidence="7" type="ORF">PGLA2088_LOCUS388</name>
</gene>
<reference evidence="7" key="1">
    <citation type="submission" date="2021-02" db="EMBL/GenBank/DDBJ databases">
        <authorList>
            <person name="Dougan E. K."/>
            <person name="Rhodes N."/>
            <person name="Thang M."/>
            <person name="Chan C."/>
        </authorList>
    </citation>
    <scope>NUCLEOTIDE SEQUENCE</scope>
</reference>
<dbReference type="Pfam" id="PF25512">
    <property type="entry name" value="zf-CCCH_AtC3H23"/>
    <property type="match status" value="1"/>
</dbReference>
<dbReference type="InterPro" id="IPR057444">
    <property type="entry name" value="Znf-CCCH_AtC3H23-like"/>
</dbReference>
<keyword evidence="4" id="KW-0238">DNA-binding</keyword>
<dbReference type="PANTHER" id="PTHR14493:SF50">
    <property type="entry name" value="RING FINGER PROTEIN UNKEMPT"/>
    <property type="match status" value="1"/>
</dbReference>
<comment type="caution">
    <text evidence="7">The sequence shown here is derived from an EMBL/GenBank/DDBJ whole genome shotgun (WGS) entry which is preliminary data.</text>
</comment>
<keyword evidence="2 5" id="KW-0863">Zinc-finger</keyword>
<dbReference type="Proteomes" id="UP000626109">
    <property type="component" value="Unassembled WGS sequence"/>
</dbReference>
<evidence type="ECO:0000313" key="8">
    <source>
        <dbReference type="Proteomes" id="UP000626109"/>
    </source>
</evidence>
<feature type="zinc finger region" description="C3H1-type" evidence="5">
    <location>
        <begin position="45"/>
        <end position="80"/>
    </location>
</feature>
<protein>
    <recommendedName>
        <fullName evidence="6">C3H1-type domain-containing protein</fullName>
    </recommendedName>
</protein>
<name>A0A813GDV9_POLGL</name>
<proteinExistence type="predicted"/>
<organism evidence="7 8">
    <name type="scientific">Polarella glacialis</name>
    <name type="common">Dinoflagellate</name>
    <dbReference type="NCBI Taxonomy" id="89957"/>
    <lineage>
        <taxon>Eukaryota</taxon>
        <taxon>Sar</taxon>
        <taxon>Alveolata</taxon>
        <taxon>Dinophyceae</taxon>
        <taxon>Suessiales</taxon>
        <taxon>Suessiaceae</taxon>
        <taxon>Polarella</taxon>
    </lineage>
</organism>
<evidence type="ECO:0000256" key="3">
    <source>
        <dbReference type="ARBA" id="ARBA00022833"/>
    </source>
</evidence>
<feature type="non-terminal residue" evidence="7">
    <location>
        <position position="1"/>
    </location>
</feature>
<dbReference type="EMBL" id="CAJNNW010000231">
    <property type="protein sequence ID" value="CAE8625040.1"/>
    <property type="molecule type" value="Genomic_DNA"/>
</dbReference>
<evidence type="ECO:0000259" key="6">
    <source>
        <dbReference type="PROSITE" id="PS50103"/>
    </source>
</evidence>
<dbReference type="GO" id="GO:0003677">
    <property type="term" value="F:DNA binding"/>
    <property type="evidence" value="ECO:0007669"/>
    <property type="project" value="UniProtKB-KW"/>
</dbReference>
<feature type="domain" description="C3H1-type" evidence="6">
    <location>
        <begin position="45"/>
        <end position="80"/>
    </location>
</feature>
<evidence type="ECO:0000256" key="4">
    <source>
        <dbReference type="ARBA" id="ARBA00023125"/>
    </source>
</evidence>
<dbReference type="AlphaFoldDB" id="A0A813GDV9"/>